<organism evidence="1">
    <name type="scientific">virus sp. ctQmo6</name>
    <dbReference type="NCBI Taxonomy" id="2827990"/>
    <lineage>
        <taxon>Viruses</taxon>
    </lineage>
</organism>
<keyword evidence="1" id="KW-0346">Stress response</keyword>
<protein>
    <submittedName>
        <fullName evidence="1">Heat shock protein</fullName>
    </submittedName>
</protein>
<proteinExistence type="predicted"/>
<evidence type="ECO:0000313" key="1">
    <source>
        <dbReference type="EMBL" id="DAE30151.1"/>
    </source>
</evidence>
<reference evidence="1" key="1">
    <citation type="journal article" date="2021" name="Proc. Natl. Acad. Sci. U.S.A.">
        <title>A Catalog of Tens of Thousands of Viruses from Human Metagenomes Reveals Hidden Associations with Chronic Diseases.</title>
        <authorList>
            <person name="Tisza M.J."/>
            <person name="Buck C.B."/>
        </authorList>
    </citation>
    <scope>NUCLEOTIDE SEQUENCE</scope>
    <source>
        <strain evidence="1">CtQmo6</strain>
    </source>
</reference>
<sequence length="79" mass="8983">MNPINIIQMMKSGNPQQVIRSMIESNPNIQNNPLAQNAMKMYQNGDTSGLKNMAENMCKERGITVDQAKQQIMNMFNNH</sequence>
<name>A0A8S5RFK5_9VIRU</name>
<dbReference type="EMBL" id="BK059102">
    <property type="protein sequence ID" value="DAE30151.1"/>
    <property type="molecule type" value="Genomic_DNA"/>
</dbReference>
<accession>A0A8S5RFK5</accession>